<dbReference type="GO" id="GO:0034045">
    <property type="term" value="C:phagophore assembly site membrane"/>
    <property type="evidence" value="ECO:0007669"/>
    <property type="project" value="UniProtKB-SubCell"/>
</dbReference>
<organism evidence="11 12">
    <name type="scientific">Zygosaccharomyces rouxii</name>
    <dbReference type="NCBI Taxonomy" id="4956"/>
    <lineage>
        <taxon>Eukaryota</taxon>
        <taxon>Fungi</taxon>
        <taxon>Dikarya</taxon>
        <taxon>Ascomycota</taxon>
        <taxon>Saccharomycotina</taxon>
        <taxon>Saccharomycetes</taxon>
        <taxon>Saccharomycetales</taxon>
        <taxon>Saccharomycetaceae</taxon>
        <taxon>Zygosaccharomyces</taxon>
    </lineage>
</organism>
<accession>A0A1Q3ACQ5</accession>
<dbReference type="GO" id="GO:0005774">
    <property type="term" value="C:vacuolar membrane"/>
    <property type="evidence" value="ECO:0007669"/>
    <property type="project" value="UniProtKB-SubCell"/>
</dbReference>
<comment type="caution">
    <text evidence="11">The sequence shown here is derived from an EMBL/GenBank/DDBJ whole genome shotgun (WGS) entry which is preliminary data.</text>
</comment>
<evidence type="ECO:0000313" key="12">
    <source>
        <dbReference type="Proteomes" id="UP000187013"/>
    </source>
</evidence>
<keyword evidence="8" id="KW-0072">Autophagy</keyword>
<evidence type="ECO:0000256" key="8">
    <source>
        <dbReference type="ARBA" id="ARBA00023006"/>
    </source>
</evidence>
<evidence type="ECO:0000256" key="1">
    <source>
        <dbReference type="ARBA" id="ARBA00004148"/>
    </source>
</evidence>
<dbReference type="GO" id="GO:0015031">
    <property type="term" value="P:protein transport"/>
    <property type="evidence" value="ECO:0007669"/>
    <property type="project" value="UniProtKB-KW"/>
</dbReference>
<keyword evidence="9" id="KW-0175">Coiled coil</keyword>
<keyword evidence="6" id="KW-0926">Vacuole</keyword>
<dbReference type="GO" id="GO:0032991">
    <property type="term" value="C:protein-containing complex"/>
    <property type="evidence" value="ECO:0007669"/>
    <property type="project" value="UniProtKB-ARBA"/>
</dbReference>
<sequence length="362" mass="41828">MHCPICHKSGRPMYCGHCMSSSPHLLLKLKLDLLMLRETNGHLKSRVEDILEYGLGQIAGKKPESQTANAEGDILGKRLRKLDSLILRKKNNRVRYRISQLNHRIYEKRKKVETVRKELQLPGKISLNEEKLKSTRESQELTISESRQQLMQIRRVLLRSQLSKIRSLVEWFVIRKRESYEFPYTLAFQPIVSLRNIYKLPPSVVWGSISTMSRYLKLFGEILFFTLPHDELVAPNAAELELEVSSKSADENSSDENTIVDHLTKILINVVQVSRHLNLISKDPIDLAWMLDQNDLDTLFYNMAMRLETKSKPVFHHWTYPQILAVVSEALQLSSVYASSPVSRQTLTGTKVSSNDRWYVVK</sequence>
<evidence type="ECO:0000256" key="7">
    <source>
        <dbReference type="ARBA" id="ARBA00022927"/>
    </source>
</evidence>
<name>A0A1Q3ACQ5_ZYGRO</name>
<evidence type="ECO:0000256" key="9">
    <source>
        <dbReference type="ARBA" id="ARBA00023054"/>
    </source>
</evidence>
<dbReference type="InterPro" id="IPR023261">
    <property type="entry name" value="Autophagy-related_protein_14"/>
</dbReference>
<dbReference type="Pfam" id="PF10186">
    <property type="entry name" value="ATG14"/>
    <property type="match status" value="1"/>
</dbReference>
<dbReference type="AlphaFoldDB" id="A0A1Q3ACQ5"/>
<protein>
    <recommendedName>
        <fullName evidence="4">Autophagy-related protein 14</fullName>
    </recommendedName>
</protein>
<keyword evidence="5" id="KW-0813">Transport</keyword>
<dbReference type="Proteomes" id="UP000187013">
    <property type="component" value="Unassembled WGS sequence"/>
</dbReference>
<dbReference type="OrthoDB" id="4068791at2759"/>
<proteinExistence type="inferred from homology"/>
<comment type="similarity">
    <text evidence="3">Belongs to the ATG14 family.</text>
</comment>
<dbReference type="InterPro" id="IPR018791">
    <property type="entry name" value="UV_resistance/autophagy_Atg14"/>
</dbReference>
<dbReference type="EMBL" id="BDGX01000035">
    <property type="protein sequence ID" value="GAV53438.1"/>
    <property type="molecule type" value="Genomic_DNA"/>
</dbReference>
<keyword evidence="7" id="KW-0653">Protein transport</keyword>
<evidence type="ECO:0000313" key="11">
    <source>
        <dbReference type="EMBL" id="GAV53438.1"/>
    </source>
</evidence>
<comment type="subcellular location">
    <subcellularLocation>
        <location evidence="2">Preautophagosomal structure membrane</location>
        <topology evidence="2">Peripheral membrane protein</topology>
    </subcellularLocation>
    <subcellularLocation>
        <location evidence="1">Vacuole membrane</location>
        <topology evidence="1">Peripheral membrane protein</topology>
    </subcellularLocation>
</comment>
<evidence type="ECO:0000256" key="10">
    <source>
        <dbReference type="ARBA" id="ARBA00023136"/>
    </source>
</evidence>
<evidence type="ECO:0000256" key="5">
    <source>
        <dbReference type="ARBA" id="ARBA00022448"/>
    </source>
</evidence>
<evidence type="ECO:0000256" key="4">
    <source>
        <dbReference type="ARBA" id="ARBA00013807"/>
    </source>
</evidence>
<gene>
    <name evidence="11" type="ORF">ZYGR_0AI07220</name>
</gene>
<dbReference type="GO" id="GO:0016236">
    <property type="term" value="P:macroautophagy"/>
    <property type="evidence" value="ECO:0007669"/>
    <property type="project" value="InterPro"/>
</dbReference>
<evidence type="ECO:0000256" key="3">
    <source>
        <dbReference type="ARBA" id="ARBA00009574"/>
    </source>
</evidence>
<dbReference type="PRINTS" id="PR02030">
    <property type="entry name" value="AUTOPHGYRP14"/>
</dbReference>
<reference evidence="11 12" key="1">
    <citation type="submission" date="2016-08" db="EMBL/GenBank/DDBJ databases">
        <title>Draft genome sequence of allopolyploid Zygosaccharomyces rouxii.</title>
        <authorList>
            <person name="Watanabe J."/>
            <person name="Uehara K."/>
            <person name="Mogi Y."/>
            <person name="Tsukioka Y."/>
        </authorList>
    </citation>
    <scope>NUCLEOTIDE SEQUENCE [LARGE SCALE GENOMIC DNA]</scope>
    <source>
        <strain evidence="11 12">NBRC 110957</strain>
    </source>
</reference>
<evidence type="ECO:0000256" key="6">
    <source>
        <dbReference type="ARBA" id="ARBA00022554"/>
    </source>
</evidence>
<keyword evidence="10" id="KW-0472">Membrane</keyword>
<evidence type="ECO:0000256" key="2">
    <source>
        <dbReference type="ARBA" id="ARBA00004623"/>
    </source>
</evidence>